<evidence type="ECO:0000259" key="3">
    <source>
        <dbReference type="Pfam" id="PF13240"/>
    </source>
</evidence>
<dbReference type="NCBIfam" id="NF047619">
    <property type="entry name" value="NADase_discoid"/>
    <property type="match status" value="1"/>
</dbReference>
<dbReference type="Proteomes" id="UP000294613">
    <property type="component" value="Unassembled WGS sequence"/>
</dbReference>
<evidence type="ECO:0000313" key="8">
    <source>
        <dbReference type="Proteomes" id="UP000702954"/>
    </source>
</evidence>
<keyword evidence="2" id="KW-0472">Membrane</keyword>
<proteinExistence type="predicted"/>
<evidence type="ECO:0000313" key="5">
    <source>
        <dbReference type="EMBL" id="GBU04332.1"/>
    </source>
</evidence>
<dbReference type="Proteomes" id="UP000702954">
    <property type="component" value="Unassembled WGS sequence"/>
</dbReference>
<feature type="domain" description="NAD glycohydrolase translocation F5/8 type C" evidence="4">
    <location>
        <begin position="318"/>
        <end position="457"/>
    </location>
</feature>
<keyword evidence="8" id="KW-1185">Reference proteome</keyword>
<evidence type="ECO:0000256" key="2">
    <source>
        <dbReference type="SAM" id="Phobius"/>
    </source>
</evidence>
<dbReference type="Pfam" id="PF13240">
    <property type="entry name" value="Zn_Ribbon_1"/>
    <property type="match status" value="1"/>
</dbReference>
<accession>A0A4R3JSD2</accession>
<organism evidence="6 7">
    <name type="scientific">Faecalimonas umbilicata</name>
    <dbReference type="NCBI Taxonomy" id="1912855"/>
    <lineage>
        <taxon>Bacteria</taxon>
        <taxon>Bacillati</taxon>
        <taxon>Bacillota</taxon>
        <taxon>Clostridia</taxon>
        <taxon>Lachnospirales</taxon>
        <taxon>Lachnospiraceae</taxon>
        <taxon>Faecalimonas</taxon>
    </lineage>
</organism>
<evidence type="ECO:0000313" key="6">
    <source>
        <dbReference type="EMBL" id="TCS68916.1"/>
    </source>
</evidence>
<feature type="compositionally biased region" description="Basic and acidic residues" evidence="1">
    <location>
        <begin position="102"/>
        <end position="117"/>
    </location>
</feature>
<dbReference type="Pfam" id="PF25302">
    <property type="entry name" value="NADase_transloc"/>
    <property type="match status" value="1"/>
</dbReference>
<feature type="transmembrane region" description="Helical" evidence="2">
    <location>
        <begin position="52"/>
        <end position="73"/>
    </location>
</feature>
<name>A0A4R3JSD2_9FIRM</name>
<keyword evidence="2" id="KW-0812">Transmembrane</keyword>
<evidence type="ECO:0000256" key="1">
    <source>
        <dbReference type="SAM" id="MobiDB-lite"/>
    </source>
</evidence>
<reference evidence="6 7" key="2">
    <citation type="submission" date="2019-03" db="EMBL/GenBank/DDBJ databases">
        <title>Genomic Encyclopedia of Type Strains, Phase IV (KMG-IV): sequencing the most valuable type-strain genomes for metagenomic binning, comparative biology and taxonomic classification.</title>
        <authorList>
            <person name="Goeker M."/>
        </authorList>
    </citation>
    <scope>NUCLEOTIDE SEQUENCE [LARGE SCALE GENOMIC DNA]</scope>
    <source>
        <strain evidence="6 7">DSM 103426</strain>
    </source>
</reference>
<evidence type="ECO:0000259" key="4">
    <source>
        <dbReference type="Pfam" id="PF25302"/>
    </source>
</evidence>
<dbReference type="RefSeq" id="WP_116441263.1">
    <property type="nucleotide sequence ID" value="NZ_BHEO01000002.1"/>
</dbReference>
<dbReference type="InterPro" id="IPR026870">
    <property type="entry name" value="Zinc_ribbon_dom"/>
</dbReference>
<dbReference type="EMBL" id="BHEO01000002">
    <property type="protein sequence ID" value="GBU04332.1"/>
    <property type="molecule type" value="Genomic_DNA"/>
</dbReference>
<reference evidence="5 8" key="1">
    <citation type="journal article" date="2018" name="Int. J. Syst. Evol. Microbiol.">
        <title>Draft Genome Sequence of Faecalimonas umbilicata JCM 30896T, an Acetate-Producing Bacterium Isolated from Human Feces.</title>
        <authorList>
            <person name="Sakamoto M."/>
            <person name="Ikeyama N."/>
            <person name="Yuki M."/>
            <person name="Ohkuma M."/>
        </authorList>
    </citation>
    <scope>NUCLEOTIDE SEQUENCE [LARGE SCALE GENOMIC DNA]</scope>
    <source>
        <strain evidence="5 8">EGH7</strain>
    </source>
</reference>
<keyword evidence="2" id="KW-1133">Transmembrane helix</keyword>
<evidence type="ECO:0000313" key="7">
    <source>
        <dbReference type="Proteomes" id="UP000294613"/>
    </source>
</evidence>
<comment type="caution">
    <text evidence="6">The sequence shown here is derived from an EMBL/GenBank/DDBJ whole genome shotgun (WGS) entry which is preliminary data.</text>
</comment>
<sequence>MFCKKCGKEIKEGVRFCPYCGAESGVSNEMKATESRGSKKEKTHKKSIRKKIWAVAVLTGILLLCGGGALAMYKAGVASEKKERQAQEAEEKKEARKKKASAKKEEEEKVSNETKEKDETYPQIITLDADVQNEITDFLSLLCKLDAGGNGKNFSEGVVVNEEFAYSFLIWSIWFEIPFVDGESAKLGQMGWEIPEETVREYLENSIGTGAFNEEHVEISDGMVVLEGVTPTSAYGNDTPQIMQVKKISEDEIEVYGEVHYTPEMQDAQPYSAVFDVTLIENSQSMWGGYTLQSVNTWTEKSTNQDKAEGQKNPLAFRVSASSTLQEEGYDHSTAALLDRNPATCWIEGVDGVGIGEYLLFDSEEKQSVRGIAVLPGYLSSEDIYTKNGIPLELEIKAGDRIWTKRLESYVPNLSAPMDSMIYIDFGQSISVDSCIVTIKDSRSGTKYDDICIAEMFLYGE</sequence>
<dbReference type="AlphaFoldDB" id="A0A4R3JSD2"/>
<protein>
    <submittedName>
        <fullName evidence="6">Zinc ribbon protein</fullName>
    </submittedName>
</protein>
<feature type="region of interest" description="Disordered" evidence="1">
    <location>
        <begin position="86"/>
        <end position="117"/>
    </location>
</feature>
<dbReference type="InterPro" id="IPR057561">
    <property type="entry name" value="NADase_transloc"/>
</dbReference>
<gene>
    <name evidence="6" type="ORF">EDD74_106120</name>
    <name evidence="5" type="ORF">FAEUMB_08730</name>
</gene>
<dbReference type="EMBL" id="SLZV01000006">
    <property type="protein sequence ID" value="TCS68916.1"/>
    <property type="molecule type" value="Genomic_DNA"/>
</dbReference>
<feature type="domain" description="Zinc-ribbon" evidence="3">
    <location>
        <begin position="2"/>
        <end position="23"/>
    </location>
</feature>